<feature type="region of interest" description="Disordered" evidence="1">
    <location>
        <begin position="1"/>
        <end position="55"/>
    </location>
</feature>
<evidence type="ECO:0000256" key="1">
    <source>
        <dbReference type="SAM" id="MobiDB-lite"/>
    </source>
</evidence>
<feature type="compositionally biased region" description="Low complexity" evidence="1">
    <location>
        <begin position="38"/>
        <end position="51"/>
    </location>
</feature>
<dbReference type="AlphaFoldDB" id="A0A9J5WWZ8"/>
<reference evidence="2 3" key="1">
    <citation type="submission" date="2020-09" db="EMBL/GenBank/DDBJ databases">
        <title>De no assembly of potato wild relative species, Solanum commersonii.</title>
        <authorList>
            <person name="Cho K."/>
        </authorList>
    </citation>
    <scope>NUCLEOTIDE SEQUENCE [LARGE SCALE GENOMIC DNA]</scope>
    <source>
        <strain evidence="2">LZ3.2</strain>
        <tissue evidence="2">Leaf</tissue>
    </source>
</reference>
<feature type="compositionally biased region" description="Basic and acidic residues" evidence="1">
    <location>
        <begin position="21"/>
        <end position="33"/>
    </location>
</feature>
<protein>
    <submittedName>
        <fullName evidence="2">Uncharacterized protein</fullName>
    </submittedName>
</protein>
<gene>
    <name evidence="2" type="ORF">H5410_050950</name>
</gene>
<accession>A0A9J5WWZ8</accession>
<evidence type="ECO:0000313" key="3">
    <source>
        <dbReference type="Proteomes" id="UP000824120"/>
    </source>
</evidence>
<organism evidence="2 3">
    <name type="scientific">Solanum commersonii</name>
    <name type="common">Commerson's wild potato</name>
    <name type="synonym">Commerson's nightshade</name>
    <dbReference type="NCBI Taxonomy" id="4109"/>
    <lineage>
        <taxon>Eukaryota</taxon>
        <taxon>Viridiplantae</taxon>
        <taxon>Streptophyta</taxon>
        <taxon>Embryophyta</taxon>
        <taxon>Tracheophyta</taxon>
        <taxon>Spermatophyta</taxon>
        <taxon>Magnoliopsida</taxon>
        <taxon>eudicotyledons</taxon>
        <taxon>Gunneridae</taxon>
        <taxon>Pentapetalae</taxon>
        <taxon>asterids</taxon>
        <taxon>lamiids</taxon>
        <taxon>Solanales</taxon>
        <taxon>Solanaceae</taxon>
        <taxon>Solanoideae</taxon>
        <taxon>Solaneae</taxon>
        <taxon>Solanum</taxon>
    </lineage>
</organism>
<name>A0A9J5WWZ8_SOLCO</name>
<evidence type="ECO:0000313" key="2">
    <source>
        <dbReference type="EMBL" id="KAG5580323.1"/>
    </source>
</evidence>
<dbReference type="EMBL" id="JACXVP010000010">
    <property type="protein sequence ID" value="KAG5580323.1"/>
    <property type="molecule type" value="Genomic_DNA"/>
</dbReference>
<dbReference type="Proteomes" id="UP000824120">
    <property type="component" value="Chromosome 10"/>
</dbReference>
<comment type="caution">
    <text evidence="2">The sequence shown here is derived from an EMBL/GenBank/DDBJ whole genome shotgun (WGS) entry which is preliminary data.</text>
</comment>
<sequence length="140" mass="15455">MASSPAGMARASPVNLLRSPDQSHLRCSEETNKTHHGSPSNSSYNSTNSRNTEAMNIAISERELDGIQKINSPGHDRMIHRELFYGNDSTNQGLQHTQKSHDSIKPIARTDEIRPTSHHFHGVLTTGDYSPGEEVHLPSC</sequence>
<keyword evidence="3" id="KW-1185">Reference proteome</keyword>
<proteinExistence type="predicted"/>
<dbReference type="OrthoDB" id="10451567at2759"/>